<name>A0A2S2QLL9_9HEMI</name>
<accession>A0A2S2QLL9</accession>
<reference evidence="1" key="1">
    <citation type="submission" date="2018-04" db="EMBL/GenBank/DDBJ databases">
        <title>Transcriptome assembly of Sipha flava.</title>
        <authorList>
            <person name="Scully E.D."/>
            <person name="Geib S.M."/>
            <person name="Palmer N.A."/>
            <person name="Koch K."/>
            <person name="Bradshaw J."/>
            <person name="Heng-Moss T."/>
            <person name="Sarath G."/>
        </authorList>
    </citation>
    <scope>NUCLEOTIDE SEQUENCE</scope>
</reference>
<sequence length="127" mass="15262">MFHYKSCFTFSSPSSFCETFEVGHPCPKPSLVSILYHYKSLIKKKFKNNKFKKKHKYKTLEIKWHGIRIIRWPTEKSGLKETILSTTDNNSNCYRLFSRWPNDFPPDLNMTITFRWWKSAHFGVLYK</sequence>
<protein>
    <submittedName>
        <fullName evidence="1">Uncharacterized protein</fullName>
    </submittedName>
</protein>
<dbReference type="EMBL" id="GGMS01009444">
    <property type="protein sequence ID" value="MBY78647.1"/>
    <property type="molecule type" value="Transcribed_RNA"/>
</dbReference>
<proteinExistence type="predicted"/>
<gene>
    <name evidence="1" type="ORF">g.167815</name>
</gene>
<dbReference type="AlphaFoldDB" id="A0A2S2QLL9"/>
<evidence type="ECO:0000313" key="1">
    <source>
        <dbReference type="EMBL" id="MBY78647.1"/>
    </source>
</evidence>
<organism evidence="1">
    <name type="scientific">Sipha flava</name>
    <name type="common">yellow sugarcane aphid</name>
    <dbReference type="NCBI Taxonomy" id="143950"/>
    <lineage>
        <taxon>Eukaryota</taxon>
        <taxon>Metazoa</taxon>
        <taxon>Ecdysozoa</taxon>
        <taxon>Arthropoda</taxon>
        <taxon>Hexapoda</taxon>
        <taxon>Insecta</taxon>
        <taxon>Pterygota</taxon>
        <taxon>Neoptera</taxon>
        <taxon>Paraneoptera</taxon>
        <taxon>Hemiptera</taxon>
        <taxon>Sternorrhyncha</taxon>
        <taxon>Aphidomorpha</taxon>
        <taxon>Aphidoidea</taxon>
        <taxon>Aphididae</taxon>
        <taxon>Sipha</taxon>
    </lineage>
</organism>